<feature type="repeat" description="ANK" evidence="3">
    <location>
        <begin position="265"/>
        <end position="297"/>
    </location>
</feature>
<dbReference type="PROSITE" id="PS50181">
    <property type="entry name" value="FBOX"/>
    <property type="match status" value="1"/>
</dbReference>
<feature type="repeat" description="ANK" evidence="3">
    <location>
        <begin position="366"/>
        <end position="405"/>
    </location>
</feature>
<dbReference type="GeneID" id="92051357"/>
<dbReference type="EMBL" id="JAQQWN010000009">
    <property type="protein sequence ID" value="KAK8067236.1"/>
    <property type="molecule type" value="Genomic_DNA"/>
</dbReference>
<dbReference type="PANTHER" id="PTHR24198">
    <property type="entry name" value="ANKYRIN REPEAT AND PROTEIN KINASE DOMAIN-CONTAINING PROTEIN"/>
    <property type="match status" value="1"/>
</dbReference>
<keyword evidence="2 3" id="KW-0040">ANK repeat</keyword>
<dbReference type="Pfam" id="PF00023">
    <property type="entry name" value="Ank"/>
    <property type="match status" value="1"/>
</dbReference>
<evidence type="ECO:0000259" key="5">
    <source>
        <dbReference type="PROSITE" id="PS50181"/>
    </source>
</evidence>
<dbReference type="InterPro" id="IPR036047">
    <property type="entry name" value="F-box-like_dom_sf"/>
</dbReference>
<evidence type="ECO:0000313" key="7">
    <source>
        <dbReference type="Proteomes" id="UP001433268"/>
    </source>
</evidence>
<sequence>MSQSQNSRLSSLPNELTLQILGELDWRDVRSITLLNGDFRWRFVDYWFDVCYESEVNSKSKSEWCVLLFCHAVKTNSSEIVQYLATRKNDLDLTGFQARQRVDYPWVCANESYLHMAITGDAPYAASFLVKLGSDVDGDIGHCPDLPALCLALARVNMSSQRERDTALRIACSNTLPRIAAHLLAKGADPNSVSPFGLGALHVTLMRRPLPSIVHGSQRFIAEFDVYSLLRLLLDYGAAVDLPTQTTRAHICGPQCWKSMQCDHSGQTGLHLAAASGFPMCALLLLDNGANHRHQNAGGYTALYTALCQANRGVANILLKCSSEANPVVKFPQGVTTLHIACRFAYTDMANAILLRGADVNATDPYGNTPLHEALCQMGPGRTADVVETLRLLAEHGADPDISSRAPTPRQKAEAHPSYAVREMFILGKAKPSRILPLAASSEVREPSNSSSSKNAGGGPKPVDKTEHVIRGFGESPRKGHSPERFHVSILRYPKVFPLFTGVGPGRQSTAEVGVRFYIILE</sequence>
<dbReference type="PROSITE" id="PS50088">
    <property type="entry name" value="ANK_REPEAT"/>
    <property type="match status" value="3"/>
</dbReference>
<evidence type="ECO:0000256" key="3">
    <source>
        <dbReference type="PROSITE-ProRule" id="PRU00023"/>
    </source>
</evidence>
<dbReference type="Pfam" id="PF12796">
    <property type="entry name" value="Ank_2"/>
    <property type="match status" value="1"/>
</dbReference>
<keyword evidence="7" id="KW-1185">Reference proteome</keyword>
<dbReference type="SMART" id="SM00248">
    <property type="entry name" value="ANK"/>
    <property type="match status" value="8"/>
</dbReference>
<organism evidence="6 7">
    <name type="scientific">Apiospora hydei</name>
    <dbReference type="NCBI Taxonomy" id="1337664"/>
    <lineage>
        <taxon>Eukaryota</taxon>
        <taxon>Fungi</taxon>
        <taxon>Dikarya</taxon>
        <taxon>Ascomycota</taxon>
        <taxon>Pezizomycotina</taxon>
        <taxon>Sordariomycetes</taxon>
        <taxon>Xylariomycetidae</taxon>
        <taxon>Amphisphaeriales</taxon>
        <taxon>Apiosporaceae</taxon>
        <taxon>Apiospora</taxon>
    </lineage>
</organism>
<reference evidence="6 7" key="1">
    <citation type="submission" date="2023-01" db="EMBL/GenBank/DDBJ databases">
        <title>Analysis of 21 Apiospora genomes using comparative genomics revels a genus with tremendous synthesis potential of carbohydrate active enzymes and secondary metabolites.</title>
        <authorList>
            <person name="Sorensen T."/>
        </authorList>
    </citation>
    <scope>NUCLEOTIDE SEQUENCE [LARGE SCALE GENOMIC DNA]</scope>
    <source>
        <strain evidence="6 7">CBS 114990</strain>
    </source>
</reference>
<feature type="region of interest" description="Disordered" evidence="4">
    <location>
        <begin position="439"/>
        <end position="466"/>
    </location>
</feature>
<dbReference type="InterPro" id="IPR001810">
    <property type="entry name" value="F-box_dom"/>
</dbReference>
<feature type="repeat" description="ANK" evidence="3">
    <location>
        <begin position="333"/>
        <end position="365"/>
    </location>
</feature>
<evidence type="ECO:0000256" key="4">
    <source>
        <dbReference type="SAM" id="MobiDB-lite"/>
    </source>
</evidence>
<name>A0ABR1VAA8_9PEZI</name>
<evidence type="ECO:0000313" key="6">
    <source>
        <dbReference type="EMBL" id="KAK8067236.1"/>
    </source>
</evidence>
<feature type="domain" description="F-box" evidence="5">
    <location>
        <begin position="6"/>
        <end position="55"/>
    </location>
</feature>
<dbReference type="PROSITE" id="PS50297">
    <property type="entry name" value="ANK_REP_REGION"/>
    <property type="match status" value="2"/>
</dbReference>
<dbReference type="Proteomes" id="UP001433268">
    <property type="component" value="Unassembled WGS sequence"/>
</dbReference>
<dbReference type="Gene3D" id="1.25.40.20">
    <property type="entry name" value="Ankyrin repeat-containing domain"/>
    <property type="match status" value="1"/>
</dbReference>
<dbReference type="RefSeq" id="XP_066663989.1">
    <property type="nucleotide sequence ID" value="XM_066818297.1"/>
</dbReference>
<accession>A0ABR1VAA8</accession>
<dbReference type="SUPFAM" id="SSF48403">
    <property type="entry name" value="Ankyrin repeat"/>
    <property type="match status" value="2"/>
</dbReference>
<dbReference type="InterPro" id="IPR002110">
    <property type="entry name" value="Ankyrin_rpt"/>
</dbReference>
<gene>
    <name evidence="6" type="ORF">PG997_013983</name>
</gene>
<evidence type="ECO:0000256" key="2">
    <source>
        <dbReference type="ARBA" id="ARBA00023043"/>
    </source>
</evidence>
<dbReference type="SUPFAM" id="SSF81383">
    <property type="entry name" value="F-box domain"/>
    <property type="match status" value="1"/>
</dbReference>
<protein>
    <recommendedName>
        <fullName evidence="5">F-box domain-containing protein</fullName>
    </recommendedName>
</protein>
<keyword evidence="1" id="KW-0677">Repeat</keyword>
<evidence type="ECO:0000256" key="1">
    <source>
        <dbReference type="ARBA" id="ARBA00022737"/>
    </source>
</evidence>
<dbReference type="PANTHER" id="PTHR24198:SF165">
    <property type="entry name" value="ANKYRIN REPEAT-CONTAINING PROTEIN-RELATED"/>
    <property type="match status" value="1"/>
</dbReference>
<comment type="caution">
    <text evidence="6">The sequence shown here is derived from an EMBL/GenBank/DDBJ whole genome shotgun (WGS) entry which is preliminary data.</text>
</comment>
<dbReference type="InterPro" id="IPR036770">
    <property type="entry name" value="Ankyrin_rpt-contain_sf"/>
</dbReference>
<proteinExistence type="predicted"/>